<dbReference type="Proteomes" id="UP000094569">
    <property type="component" value="Unassembled WGS sequence"/>
</dbReference>
<dbReference type="InterPro" id="IPR050951">
    <property type="entry name" value="Retrovirus_Pol_polyprotein"/>
</dbReference>
<dbReference type="STRING" id="573508.A0A1E3B809"/>
<dbReference type="Pfam" id="PF17919">
    <property type="entry name" value="RT_RNaseH_2"/>
    <property type="match status" value="1"/>
</dbReference>
<dbReference type="PANTHER" id="PTHR37984:SF5">
    <property type="entry name" value="PROTEIN NYNRIN-LIKE"/>
    <property type="match status" value="1"/>
</dbReference>
<organism evidence="3 4">
    <name type="scientific">Aspergillus cristatus</name>
    <name type="common">Chinese Fuzhuan brick tea-fermentation fungus</name>
    <name type="synonym">Eurotium cristatum</name>
    <dbReference type="NCBI Taxonomy" id="573508"/>
    <lineage>
        <taxon>Eukaryota</taxon>
        <taxon>Fungi</taxon>
        <taxon>Dikarya</taxon>
        <taxon>Ascomycota</taxon>
        <taxon>Pezizomycotina</taxon>
        <taxon>Eurotiomycetes</taxon>
        <taxon>Eurotiomycetidae</taxon>
        <taxon>Eurotiales</taxon>
        <taxon>Aspergillaceae</taxon>
        <taxon>Aspergillus</taxon>
        <taxon>Aspergillus subgen. Aspergillus</taxon>
    </lineage>
</organism>
<dbReference type="AlphaFoldDB" id="A0A1E3B809"/>
<dbReference type="EMBL" id="JXNT01000009">
    <property type="protein sequence ID" value="ODM17102.1"/>
    <property type="molecule type" value="Genomic_DNA"/>
</dbReference>
<gene>
    <name evidence="3" type="ORF">SI65_07501</name>
</gene>
<dbReference type="InterPro" id="IPR043128">
    <property type="entry name" value="Rev_trsase/Diguanyl_cyclase"/>
</dbReference>
<dbReference type="VEuPathDB" id="FungiDB:SI65_07501"/>
<evidence type="ECO:0000313" key="3">
    <source>
        <dbReference type="EMBL" id="ODM17102.1"/>
    </source>
</evidence>
<accession>A0A1E3B809</accession>
<keyword evidence="1" id="KW-0511">Multifunctional enzyme</keyword>
<dbReference type="GO" id="GO:0003824">
    <property type="term" value="F:catalytic activity"/>
    <property type="evidence" value="ECO:0007669"/>
    <property type="project" value="UniProtKB-KW"/>
</dbReference>
<sequence length="105" mass="11876">MLKKGQEFQWGPEQQQAFQQAKERIVSAPALVQFDPEKETTIETNASDYAIGMRMTQPGPDGKPQAVAFHSQKLVQAELNYNIHNKELLAIVVAFKTWRVYLEGA</sequence>
<name>A0A1E3B809_ASPCR</name>
<dbReference type="Gene3D" id="3.30.70.270">
    <property type="match status" value="1"/>
</dbReference>
<comment type="caution">
    <text evidence="3">The sequence shown here is derived from an EMBL/GenBank/DDBJ whole genome shotgun (WGS) entry which is preliminary data.</text>
</comment>
<dbReference type="SUPFAM" id="SSF56672">
    <property type="entry name" value="DNA/RNA polymerases"/>
    <property type="match status" value="1"/>
</dbReference>
<evidence type="ECO:0000313" key="4">
    <source>
        <dbReference type="Proteomes" id="UP000094569"/>
    </source>
</evidence>
<protein>
    <recommendedName>
        <fullName evidence="2">Reverse transcriptase/retrotransposon-derived protein RNase H-like domain-containing protein</fullName>
    </recommendedName>
</protein>
<proteinExistence type="predicted"/>
<reference evidence="3 4" key="1">
    <citation type="journal article" date="2016" name="BMC Genomics">
        <title>Comparative genomic and transcriptomic analyses of the Fuzhuan brick tea-fermentation fungus Aspergillus cristatus.</title>
        <authorList>
            <person name="Ge Y."/>
            <person name="Wang Y."/>
            <person name="Liu Y."/>
            <person name="Tan Y."/>
            <person name="Ren X."/>
            <person name="Zhang X."/>
            <person name="Hyde K.D."/>
            <person name="Liu Y."/>
            <person name="Liu Z."/>
        </authorList>
    </citation>
    <scope>NUCLEOTIDE SEQUENCE [LARGE SCALE GENOMIC DNA]</scope>
    <source>
        <strain evidence="3 4">GZAAS20.1005</strain>
    </source>
</reference>
<evidence type="ECO:0000259" key="2">
    <source>
        <dbReference type="Pfam" id="PF17919"/>
    </source>
</evidence>
<dbReference type="OrthoDB" id="4499277at2759"/>
<dbReference type="InterPro" id="IPR043502">
    <property type="entry name" value="DNA/RNA_pol_sf"/>
</dbReference>
<dbReference type="PANTHER" id="PTHR37984">
    <property type="entry name" value="PROTEIN CBG26694"/>
    <property type="match status" value="1"/>
</dbReference>
<keyword evidence="4" id="KW-1185">Reference proteome</keyword>
<dbReference type="InterPro" id="IPR041577">
    <property type="entry name" value="RT_RNaseH_2"/>
</dbReference>
<evidence type="ECO:0000256" key="1">
    <source>
        <dbReference type="ARBA" id="ARBA00023268"/>
    </source>
</evidence>
<feature type="domain" description="Reverse transcriptase/retrotransposon-derived protein RNase H-like" evidence="2">
    <location>
        <begin position="10"/>
        <end position="104"/>
    </location>
</feature>